<dbReference type="PANTHER" id="PTHR46579:SF1">
    <property type="entry name" value="F5_8 TYPE C DOMAIN-CONTAINING PROTEIN"/>
    <property type="match status" value="1"/>
</dbReference>
<dbReference type="AlphaFoldDB" id="A0AAV7XZC8"/>
<accession>A0AAV7XZC8</accession>
<dbReference type="Proteomes" id="UP001075354">
    <property type="component" value="Chromosome 2"/>
</dbReference>
<evidence type="ECO:0000313" key="1">
    <source>
        <dbReference type="EMBL" id="KAJ1530196.1"/>
    </source>
</evidence>
<gene>
    <name evidence="1" type="ORF">ONE63_005123</name>
</gene>
<evidence type="ECO:0000313" key="2">
    <source>
        <dbReference type="Proteomes" id="UP001075354"/>
    </source>
</evidence>
<protein>
    <recommendedName>
        <fullName evidence="3">Transposase domain-containing protein</fullName>
    </recommendedName>
</protein>
<name>A0AAV7XZC8_9NEOP</name>
<proteinExistence type="predicted"/>
<dbReference type="PANTHER" id="PTHR46579">
    <property type="entry name" value="F5/8 TYPE C DOMAIN-CONTAINING PROTEIN-RELATED"/>
    <property type="match status" value="1"/>
</dbReference>
<evidence type="ECO:0008006" key="3">
    <source>
        <dbReference type="Google" id="ProtNLM"/>
    </source>
</evidence>
<comment type="caution">
    <text evidence="1">The sequence shown here is derived from an EMBL/GenBank/DDBJ whole genome shotgun (WGS) entry which is preliminary data.</text>
</comment>
<organism evidence="1 2">
    <name type="scientific">Megalurothrips usitatus</name>
    <name type="common">bean blossom thrips</name>
    <dbReference type="NCBI Taxonomy" id="439358"/>
    <lineage>
        <taxon>Eukaryota</taxon>
        <taxon>Metazoa</taxon>
        <taxon>Ecdysozoa</taxon>
        <taxon>Arthropoda</taxon>
        <taxon>Hexapoda</taxon>
        <taxon>Insecta</taxon>
        <taxon>Pterygota</taxon>
        <taxon>Neoptera</taxon>
        <taxon>Paraneoptera</taxon>
        <taxon>Thysanoptera</taxon>
        <taxon>Terebrantia</taxon>
        <taxon>Thripoidea</taxon>
        <taxon>Thripidae</taxon>
        <taxon>Megalurothrips</taxon>
    </lineage>
</organism>
<reference evidence="1" key="1">
    <citation type="submission" date="2022-12" db="EMBL/GenBank/DDBJ databases">
        <title>Chromosome-level genome assembly of the bean flower thrips Megalurothrips usitatus.</title>
        <authorList>
            <person name="Ma L."/>
            <person name="Liu Q."/>
            <person name="Li H."/>
            <person name="Cai W."/>
        </authorList>
    </citation>
    <scope>NUCLEOTIDE SEQUENCE</scope>
    <source>
        <strain evidence="1">Cailab_2022a</strain>
    </source>
</reference>
<keyword evidence="2" id="KW-1185">Reference proteome</keyword>
<sequence length="457" mass="52985">MKTFLKPFAEEMVSLDQGIGSGVSWVHPVTKQFHRSTVKLLVTVFDAPARAMGQNVMHHNGRYGCNVCETKACLTPPVPGYKRLRRFEYIHTPTLRTKDRMYGQAVRVNLEGLDHAKGTFSLGPWCIKDRISDLDEFLKIFRHPSFVHRILRQLGSLKYWKASDFYYFMLFESLPCLKGHLPDVYFQHFTLLVIGISKLLKTNVTELDISEADSLLRLFVMDFGRLYGPRSCTYSVHQLIHLGLCVRRFGPLHCWSAFVYEDLNGMVAKRTHGTNNVDAEIVRNIKICQGIHVLNNVAREHHGMNVLRDPLQSEILGKELCVKLPVDELLLLQDNEPTVYSRAKLGYDTFTSEMHKTLKSQNFHVMWMGNEQFQYGSIKYFARTQHGDYVVIRLLKVDHTQVFYHRETQKCAEHFIPVSDTQHQVVIKFVDIVKSIVKVGRIGRYLYKRPNLYRYVL</sequence>
<dbReference type="EMBL" id="JAPTSV010000002">
    <property type="protein sequence ID" value="KAJ1530196.1"/>
    <property type="molecule type" value="Genomic_DNA"/>
</dbReference>